<dbReference type="Proteomes" id="UP000626092">
    <property type="component" value="Unassembled WGS sequence"/>
</dbReference>
<dbReference type="PANTHER" id="PTHR32468:SF0">
    <property type="entry name" value="K(+)_H(+) ANTIPORTER 1"/>
    <property type="match status" value="1"/>
</dbReference>
<evidence type="ECO:0000259" key="6">
    <source>
        <dbReference type="Pfam" id="PF23256"/>
    </source>
</evidence>
<evidence type="ECO:0000256" key="5">
    <source>
        <dbReference type="SAM" id="MobiDB-lite"/>
    </source>
</evidence>
<dbReference type="GO" id="GO:0012505">
    <property type="term" value="C:endomembrane system"/>
    <property type="evidence" value="ECO:0007669"/>
    <property type="project" value="TreeGrafter"/>
</dbReference>
<keyword evidence="9" id="KW-1185">Reference proteome</keyword>
<dbReference type="PANTHER" id="PTHR32468">
    <property type="entry name" value="CATION/H + ANTIPORTER"/>
    <property type="match status" value="1"/>
</dbReference>
<dbReference type="InterPro" id="IPR050794">
    <property type="entry name" value="CPA2_transporter"/>
</dbReference>
<dbReference type="AlphaFoldDB" id="A0A834GX77"/>
<feature type="region of interest" description="Disordered" evidence="5">
    <location>
        <begin position="134"/>
        <end position="167"/>
    </location>
</feature>
<dbReference type="Pfam" id="PF23259">
    <property type="entry name" value="CHX17_C"/>
    <property type="match status" value="1"/>
</dbReference>
<reference evidence="8" key="1">
    <citation type="submission" date="2019-11" db="EMBL/GenBank/DDBJ databases">
        <authorList>
            <person name="Liu Y."/>
            <person name="Hou J."/>
            <person name="Li T.-Q."/>
            <person name="Guan C.-H."/>
            <person name="Wu X."/>
            <person name="Wu H.-Z."/>
            <person name="Ling F."/>
            <person name="Zhang R."/>
            <person name="Shi X.-G."/>
            <person name="Ren J.-P."/>
            <person name="Chen E.-F."/>
            <person name="Sun J.-M."/>
        </authorList>
    </citation>
    <scope>NUCLEOTIDE SEQUENCE</scope>
    <source>
        <strain evidence="8">Adult_tree_wgs_1</strain>
        <tissue evidence="8">Leaves</tissue>
    </source>
</reference>
<dbReference type="InterPro" id="IPR057291">
    <property type="entry name" value="CHX17_2nd"/>
</dbReference>
<organism evidence="8 9">
    <name type="scientific">Rhododendron simsii</name>
    <name type="common">Sims's rhododendron</name>
    <dbReference type="NCBI Taxonomy" id="118357"/>
    <lineage>
        <taxon>Eukaryota</taxon>
        <taxon>Viridiplantae</taxon>
        <taxon>Streptophyta</taxon>
        <taxon>Embryophyta</taxon>
        <taxon>Tracheophyta</taxon>
        <taxon>Spermatophyta</taxon>
        <taxon>Magnoliopsida</taxon>
        <taxon>eudicotyledons</taxon>
        <taxon>Gunneridae</taxon>
        <taxon>Pentapetalae</taxon>
        <taxon>asterids</taxon>
        <taxon>Ericales</taxon>
        <taxon>Ericaceae</taxon>
        <taxon>Ericoideae</taxon>
        <taxon>Rhodoreae</taxon>
        <taxon>Rhododendron</taxon>
    </lineage>
</organism>
<proteinExistence type="predicted"/>
<dbReference type="InterPro" id="IPR057290">
    <property type="entry name" value="CHX17_C"/>
</dbReference>
<dbReference type="GO" id="GO:0006813">
    <property type="term" value="P:potassium ion transport"/>
    <property type="evidence" value="ECO:0007669"/>
    <property type="project" value="UniProtKB-KW"/>
</dbReference>
<keyword evidence="1" id="KW-0813">Transport</keyword>
<accession>A0A834GX77</accession>
<feature type="compositionally biased region" description="Low complexity" evidence="5">
    <location>
        <begin position="134"/>
        <end position="157"/>
    </location>
</feature>
<dbReference type="EMBL" id="WJXA01000005">
    <property type="protein sequence ID" value="KAF7143009.1"/>
    <property type="molecule type" value="Genomic_DNA"/>
</dbReference>
<gene>
    <name evidence="8" type="ORF">RHSIM_Rhsim05G0188500</name>
</gene>
<evidence type="ECO:0000256" key="2">
    <source>
        <dbReference type="ARBA" id="ARBA00022538"/>
    </source>
</evidence>
<name>A0A834GX77_RHOSS</name>
<sequence length="355" mass="38147">MHLVELTERSSSIVMVQRVRKNGFPFINQHRNRGELYDRVAVAFQAYTQLGQVSIQPVTAISALPTMHEDICHIAADKRVKMIILPFHKQWRISDGDSELMVENAGHGWRGVNQRVLKNSPCSVGVLVDRGFSGASGSGSDSGSVSSGGSDSGSVSSIDGTHQTPGRIPTMAHRVCILFFGGPDGREALGLGGRMAEHPAVKVSVVRFIEKEVSEGSCVTLRPSLNKSSETSYNFSIAAMDREKEKMLDDEAVAEFRTKWDGVVEYIEKAAGNLVEGVKAIGRSGDHDLIVLGKGRYTSTMVPAPADCQAEHAELGPIGDLLASSGQSIVSSVLVIQQHDSAHTEEAPVSKALDI</sequence>
<feature type="domain" description="Cation/H(+) antiporter C-terminal" evidence="7">
    <location>
        <begin position="175"/>
        <end position="339"/>
    </location>
</feature>
<keyword evidence="2" id="KW-0633">Potassium transport</keyword>
<evidence type="ECO:0000259" key="7">
    <source>
        <dbReference type="Pfam" id="PF23259"/>
    </source>
</evidence>
<dbReference type="GO" id="GO:0098662">
    <property type="term" value="P:inorganic cation transmembrane transport"/>
    <property type="evidence" value="ECO:0007669"/>
    <property type="project" value="TreeGrafter"/>
</dbReference>
<evidence type="ECO:0000313" key="9">
    <source>
        <dbReference type="Proteomes" id="UP000626092"/>
    </source>
</evidence>
<evidence type="ECO:0000256" key="3">
    <source>
        <dbReference type="ARBA" id="ARBA00022958"/>
    </source>
</evidence>
<protein>
    <submittedName>
        <fullName evidence="8">Uncharacterized protein</fullName>
    </submittedName>
</protein>
<evidence type="ECO:0000256" key="4">
    <source>
        <dbReference type="ARBA" id="ARBA00023065"/>
    </source>
</evidence>
<dbReference type="Pfam" id="PF23256">
    <property type="entry name" value="CHX17_2nd"/>
    <property type="match status" value="1"/>
</dbReference>
<feature type="domain" description="Cation/H(+) antiporter central" evidence="6">
    <location>
        <begin position="1"/>
        <end position="136"/>
    </location>
</feature>
<evidence type="ECO:0000313" key="8">
    <source>
        <dbReference type="EMBL" id="KAF7143009.1"/>
    </source>
</evidence>
<evidence type="ECO:0000256" key="1">
    <source>
        <dbReference type="ARBA" id="ARBA00022448"/>
    </source>
</evidence>
<comment type="caution">
    <text evidence="8">The sequence shown here is derived from an EMBL/GenBank/DDBJ whole genome shotgun (WGS) entry which is preliminary data.</text>
</comment>
<dbReference type="OrthoDB" id="2687058at2759"/>
<dbReference type="GO" id="GO:0006885">
    <property type="term" value="P:regulation of pH"/>
    <property type="evidence" value="ECO:0007669"/>
    <property type="project" value="TreeGrafter"/>
</dbReference>
<keyword evidence="4" id="KW-0406">Ion transport</keyword>
<keyword evidence="3" id="KW-0630">Potassium</keyword>